<dbReference type="EMBL" id="CP016793">
    <property type="protein sequence ID" value="ANZ40129.1"/>
    <property type="molecule type" value="Genomic_DNA"/>
</dbReference>
<dbReference type="KEGG" id="led:BBK82_32945"/>
<evidence type="ECO:0000313" key="1">
    <source>
        <dbReference type="EMBL" id="ANZ40129.1"/>
    </source>
</evidence>
<gene>
    <name evidence="1" type="ORF">BBK82_32945</name>
</gene>
<dbReference type="Gene3D" id="3.40.50.2300">
    <property type="match status" value="2"/>
</dbReference>
<keyword evidence="2" id="KW-1185">Reference proteome</keyword>
<protein>
    <submittedName>
        <fullName evidence="1">Uncharacterized protein</fullName>
    </submittedName>
</protein>
<dbReference type="STRING" id="1586287.BBK82_32945"/>
<accession>A0A1B2HQX4</accession>
<dbReference type="OrthoDB" id="3440574at2"/>
<name>A0A1B2HQX4_9PSEU</name>
<dbReference type="Proteomes" id="UP000093053">
    <property type="component" value="Chromosome"/>
</dbReference>
<evidence type="ECO:0000313" key="2">
    <source>
        <dbReference type="Proteomes" id="UP000093053"/>
    </source>
</evidence>
<proteinExistence type="predicted"/>
<organism evidence="1 2">
    <name type="scientific">Lentzea guizhouensis</name>
    <dbReference type="NCBI Taxonomy" id="1586287"/>
    <lineage>
        <taxon>Bacteria</taxon>
        <taxon>Bacillati</taxon>
        <taxon>Actinomycetota</taxon>
        <taxon>Actinomycetes</taxon>
        <taxon>Pseudonocardiales</taxon>
        <taxon>Pseudonocardiaceae</taxon>
        <taxon>Lentzea</taxon>
    </lineage>
</organism>
<sequence length="865" mass="93621">MVTAKDWFVSEEQTSGLHFHGAVELVALLDRLSRRQRWPAREVPLPIVFLRRPPGADSPLEPLASRPETALGTRVACARVDGAGPGTHESARGIIEDAIGQLAGKVPGVARLRFPHYALVVWLLELTLPGDVDAEDEERFIAREFRAHVRGRLRMTTGPDGAQDLAQDFPWWIRVVITLAPRLGLALTALLWRPANWVGDQEFGGKSRRGLYRLARAFLKEKPAERYPEEVGDLLVRAFLEDLRRSHRRWSVWGTGRRRTGYPWLLVDDVAEGNTGRWLLDAIGKARNTVHVRQSWRANPLSRPDPLLVIAAGESGEVPKTHAADAAAGYRTWLGRLAQSGNWVLALQTDASAPAHGVVGKLSELRPMRLRRALAAPLVMALLAVSVAAVPFVNHARCESWWSPSLSTPLERVGEECIGVSAEPLRHFMPPSVPVEVRPALQDVYGRIMAENDRAAARPDAITIVFLSVLTPSTANSYAALVEELRGVWVAQKISDVPIKMLLANGGEGPGGRGLASGDLAADKIIELAARDRGVVAVTGLSISTDTAKSVVKRLGSNALPVIGTLTSADDMATINEYYYQIGPNNLREAAVAAFYAKRRLGVSNVAIFYSGDPGDRYSQNLADDAKTAFALLGIAVDQYRSYRVANDDEGLAPASLGQGACPPAEKPGYAVFYAGRAQFLAEFLRGMNSKCAGNTPPVLASDSSTRFILEGTMAQFPNVQLDYLSFASPAAWSDCAKVPFYKNYLDVFGQSCQQLGDGRSAASYDAVQVLAEGIRQVRRTDPGARVREGLLAGIGSIRPDNAIQGATGKIGFGAATRLPVDKAVLVLRANTDRTSTPRLLCGELPFRGELAASLAPDGECPRDL</sequence>
<dbReference type="RefSeq" id="WP_065918470.1">
    <property type="nucleotide sequence ID" value="NZ_CP016793.1"/>
</dbReference>
<dbReference type="AlphaFoldDB" id="A0A1B2HQX4"/>
<dbReference type="SUPFAM" id="SSF53822">
    <property type="entry name" value="Periplasmic binding protein-like I"/>
    <property type="match status" value="1"/>
</dbReference>
<reference evidence="1 2" key="1">
    <citation type="submission" date="2016-07" db="EMBL/GenBank/DDBJ databases">
        <title>Complete genome sequence of the Lentzea guizhouensis DHS C013.</title>
        <authorList>
            <person name="Cao C."/>
        </authorList>
    </citation>
    <scope>NUCLEOTIDE SEQUENCE [LARGE SCALE GENOMIC DNA]</scope>
    <source>
        <strain evidence="1 2">DHS C013</strain>
    </source>
</reference>
<dbReference type="InterPro" id="IPR028082">
    <property type="entry name" value="Peripla_BP_I"/>
</dbReference>